<dbReference type="Gene3D" id="3.40.50.300">
    <property type="entry name" value="P-loop containing nucleotide triphosphate hydrolases"/>
    <property type="match status" value="1"/>
</dbReference>
<dbReference type="PANTHER" id="PTHR23117">
    <property type="entry name" value="GUANYLATE KINASE-RELATED"/>
    <property type="match status" value="1"/>
</dbReference>
<evidence type="ECO:0000256" key="4">
    <source>
        <dbReference type="ARBA" id="ARBA00012961"/>
    </source>
</evidence>
<keyword evidence="9 13" id="KW-0418">Kinase</keyword>
<keyword evidence="8 13" id="KW-0547">Nucleotide-binding</keyword>
<dbReference type="InterPro" id="IPR027417">
    <property type="entry name" value="P-loop_NTPase"/>
</dbReference>
<comment type="subcellular location">
    <subcellularLocation>
        <location evidence="2 13">Cytoplasm</location>
    </subcellularLocation>
</comment>
<feature type="binding site" evidence="13">
    <location>
        <begin position="13"/>
        <end position="20"/>
    </location>
    <ligand>
        <name>ATP</name>
        <dbReference type="ChEBI" id="CHEBI:30616"/>
    </ligand>
</feature>
<comment type="similarity">
    <text evidence="3 13">Belongs to the guanylate kinase family.</text>
</comment>
<dbReference type="SUPFAM" id="SSF52540">
    <property type="entry name" value="P-loop containing nucleoside triphosphate hydrolases"/>
    <property type="match status" value="1"/>
</dbReference>
<accession>A0A9D1H8F7</accession>
<reference evidence="15" key="1">
    <citation type="submission" date="2020-10" db="EMBL/GenBank/DDBJ databases">
        <authorList>
            <person name="Gilroy R."/>
        </authorList>
    </citation>
    <scope>NUCLEOTIDE SEQUENCE</scope>
    <source>
        <strain evidence="15">1383</strain>
    </source>
</reference>
<dbReference type="GO" id="GO:0005829">
    <property type="term" value="C:cytosol"/>
    <property type="evidence" value="ECO:0007669"/>
    <property type="project" value="TreeGrafter"/>
</dbReference>
<evidence type="ECO:0000256" key="9">
    <source>
        <dbReference type="ARBA" id="ARBA00022777"/>
    </source>
</evidence>
<evidence type="ECO:0000256" key="11">
    <source>
        <dbReference type="ARBA" id="ARBA00030128"/>
    </source>
</evidence>
<dbReference type="InterPro" id="IPR008144">
    <property type="entry name" value="Guanylate_kin-like_dom"/>
</dbReference>
<dbReference type="HAMAP" id="MF_00328">
    <property type="entry name" value="Guanylate_kinase"/>
    <property type="match status" value="1"/>
</dbReference>
<comment type="function">
    <text evidence="1 13">Essential for recycling GMP and indirectly, cGMP.</text>
</comment>
<dbReference type="FunFam" id="3.30.63.10:FF:000005">
    <property type="entry name" value="Guanylate kinase"/>
    <property type="match status" value="1"/>
</dbReference>
<dbReference type="NCBIfam" id="TIGR03263">
    <property type="entry name" value="guanyl_kin"/>
    <property type="match status" value="1"/>
</dbReference>
<reference evidence="15" key="2">
    <citation type="journal article" date="2021" name="PeerJ">
        <title>Extensive microbial diversity within the chicken gut microbiome revealed by metagenomics and culture.</title>
        <authorList>
            <person name="Gilroy R."/>
            <person name="Ravi A."/>
            <person name="Getino M."/>
            <person name="Pursley I."/>
            <person name="Horton D.L."/>
            <person name="Alikhan N.F."/>
            <person name="Baker D."/>
            <person name="Gharbi K."/>
            <person name="Hall N."/>
            <person name="Watson M."/>
            <person name="Adriaenssens E.M."/>
            <person name="Foster-Nyarko E."/>
            <person name="Jarju S."/>
            <person name="Secka A."/>
            <person name="Antonio M."/>
            <person name="Oren A."/>
            <person name="Chaudhuri R.R."/>
            <person name="La Ragione R."/>
            <person name="Hildebrand F."/>
            <person name="Pallen M.J."/>
        </authorList>
    </citation>
    <scope>NUCLEOTIDE SEQUENCE</scope>
    <source>
        <strain evidence="15">1383</strain>
    </source>
</reference>
<organism evidence="15 16">
    <name type="scientific">Candidatus Merdimorpha stercoravium</name>
    <dbReference type="NCBI Taxonomy" id="2840863"/>
    <lineage>
        <taxon>Bacteria</taxon>
        <taxon>Pseudomonadati</taxon>
        <taxon>Bacteroidota</taxon>
        <taxon>Flavobacteriia</taxon>
        <taxon>Flavobacteriales</taxon>
        <taxon>Candidatus Merdimorpha</taxon>
    </lineage>
</organism>
<dbReference type="InterPro" id="IPR017665">
    <property type="entry name" value="Guanylate_kinase"/>
</dbReference>
<comment type="catalytic activity">
    <reaction evidence="12 13">
        <text>GMP + ATP = GDP + ADP</text>
        <dbReference type="Rhea" id="RHEA:20780"/>
        <dbReference type="ChEBI" id="CHEBI:30616"/>
        <dbReference type="ChEBI" id="CHEBI:58115"/>
        <dbReference type="ChEBI" id="CHEBI:58189"/>
        <dbReference type="ChEBI" id="CHEBI:456216"/>
        <dbReference type="EC" id="2.7.4.8"/>
    </reaction>
</comment>
<evidence type="ECO:0000256" key="13">
    <source>
        <dbReference type="HAMAP-Rule" id="MF_00328"/>
    </source>
</evidence>
<evidence type="ECO:0000256" key="6">
    <source>
        <dbReference type="ARBA" id="ARBA00022490"/>
    </source>
</evidence>
<evidence type="ECO:0000256" key="12">
    <source>
        <dbReference type="ARBA" id="ARBA00048594"/>
    </source>
</evidence>
<dbReference type="EC" id="2.7.4.8" evidence="4 13"/>
<evidence type="ECO:0000313" key="15">
    <source>
        <dbReference type="EMBL" id="HIT97570.1"/>
    </source>
</evidence>
<proteinExistence type="inferred from homology"/>
<evidence type="ECO:0000259" key="14">
    <source>
        <dbReference type="PROSITE" id="PS50052"/>
    </source>
</evidence>
<dbReference type="CDD" id="cd00071">
    <property type="entry name" value="GMPK"/>
    <property type="match status" value="1"/>
</dbReference>
<evidence type="ECO:0000256" key="10">
    <source>
        <dbReference type="ARBA" id="ARBA00022840"/>
    </source>
</evidence>
<dbReference type="Proteomes" id="UP000824161">
    <property type="component" value="Unassembled WGS sequence"/>
</dbReference>
<protein>
    <recommendedName>
        <fullName evidence="5 13">Guanylate kinase</fullName>
        <ecNumber evidence="4 13">2.7.4.8</ecNumber>
    </recommendedName>
    <alternativeName>
        <fullName evidence="11 13">GMP kinase</fullName>
    </alternativeName>
</protein>
<evidence type="ECO:0000256" key="7">
    <source>
        <dbReference type="ARBA" id="ARBA00022679"/>
    </source>
</evidence>
<dbReference type="EMBL" id="DVLY01000045">
    <property type="protein sequence ID" value="HIT97570.1"/>
    <property type="molecule type" value="Genomic_DNA"/>
</dbReference>
<dbReference type="Gene3D" id="3.30.63.10">
    <property type="entry name" value="Guanylate Kinase phosphate binding domain"/>
    <property type="match status" value="1"/>
</dbReference>
<evidence type="ECO:0000256" key="2">
    <source>
        <dbReference type="ARBA" id="ARBA00004496"/>
    </source>
</evidence>
<dbReference type="Pfam" id="PF00625">
    <property type="entry name" value="Guanylate_kin"/>
    <property type="match status" value="1"/>
</dbReference>
<dbReference type="GO" id="GO:0004385">
    <property type="term" value="F:GMP kinase activity"/>
    <property type="evidence" value="ECO:0007669"/>
    <property type="project" value="UniProtKB-UniRule"/>
</dbReference>
<keyword evidence="6 13" id="KW-0963">Cytoplasm</keyword>
<evidence type="ECO:0000256" key="3">
    <source>
        <dbReference type="ARBA" id="ARBA00005790"/>
    </source>
</evidence>
<dbReference type="SMART" id="SM00072">
    <property type="entry name" value="GuKc"/>
    <property type="match status" value="1"/>
</dbReference>
<dbReference type="PROSITE" id="PS50052">
    <property type="entry name" value="GUANYLATE_KINASE_2"/>
    <property type="match status" value="1"/>
</dbReference>
<gene>
    <name evidence="13 15" type="primary">gmk</name>
    <name evidence="15" type="ORF">IAC44_01895</name>
</gene>
<feature type="domain" description="Guanylate kinase-like" evidence="14">
    <location>
        <begin position="6"/>
        <end position="187"/>
    </location>
</feature>
<dbReference type="GO" id="GO:0005524">
    <property type="term" value="F:ATP binding"/>
    <property type="evidence" value="ECO:0007669"/>
    <property type="project" value="UniProtKB-UniRule"/>
</dbReference>
<dbReference type="InterPro" id="IPR020590">
    <property type="entry name" value="Guanylate_kinase_CS"/>
</dbReference>
<dbReference type="PANTHER" id="PTHR23117:SF13">
    <property type="entry name" value="GUANYLATE KINASE"/>
    <property type="match status" value="1"/>
</dbReference>
<evidence type="ECO:0000256" key="5">
    <source>
        <dbReference type="ARBA" id="ARBA00016296"/>
    </source>
</evidence>
<sequence length="192" mass="21791">MNPSTRKILIFSAPSGSGKTTIVNRLLSEGILNAEFSVSATSRAPRKGETHGKEYYFLSPEEFRRRIDADEFLEWEQVYADTYYGTPRSELERIWAAGHVVILDVDVVGGLNIKRMYPRESLSIFIMPPSIEQLRARLEGRGTETPDKIEMRIAKAQREISYSKDFDTIIVNDDLDTAVAQARKTVLDFLAK</sequence>
<evidence type="ECO:0000313" key="16">
    <source>
        <dbReference type="Proteomes" id="UP000824161"/>
    </source>
</evidence>
<dbReference type="PROSITE" id="PS00856">
    <property type="entry name" value="GUANYLATE_KINASE_1"/>
    <property type="match status" value="1"/>
</dbReference>
<comment type="caution">
    <text evidence="15">The sequence shown here is derived from an EMBL/GenBank/DDBJ whole genome shotgun (WGS) entry which is preliminary data.</text>
</comment>
<keyword evidence="10 13" id="KW-0067">ATP-binding</keyword>
<evidence type="ECO:0000256" key="8">
    <source>
        <dbReference type="ARBA" id="ARBA00022741"/>
    </source>
</evidence>
<dbReference type="InterPro" id="IPR008145">
    <property type="entry name" value="GK/Ca_channel_bsu"/>
</dbReference>
<name>A0A9D1H8F7_9FLAO</name>
<dbReference type="AlphaFoldDB" id="A0A9D1H8F7"/>
<evidence type="ECO:0000256" key="1">
    <source>
        <dbReference type="ARBA" id="ARBA00003531"/>
    </source>
</evidence>
<keyword evidence="7 13" id="KW-0808">Transferase</keyword>